<reference evidence="2 3" key="1">
    <citation type="submission" date="2019-03" db="EMBL/GenBank/DDBJ databases">
        <title>Diverse conjugative elements silence natural transformation in Legionella species.</title>
        <authorList>
            <person name="Durieux I."/>
            <person name="Ginevra C."/>
            <person name="Attaiech L."/>
            <person name="Picq K."/>
            <person name="Juan P.A."/>
            <person name="Jarraud S."/>
            <person name="Charpentier X."/>
        </authorList>
    </citation>
    <scope>NUCLEOTIDE SEQUENCE [LARGE SCALE GENOMIC DNA]</scope>
    <source>
        <strain evidence="2 3">HL-0427-4011</strain>
    </source>
</reference>
<dbReference type="Proteomes" id="UP000295517">
    <property type="component" value="Chromosome"/>
</dbReference>
<dbReference type="AlphaFoldDB" id="A0AAX1EEN0"/>
<name>A0AAX1EEN0_9GAMM</name>
<accession>A0AAX1EEN0</accession>
<evidence type="ECO:0008006" key="4">
    <source>
        <dbReference type="Google" id="ProtNLM"/>
    </source>
</evidence>
<feature type="region of interest" description="Disordered" evidence="1">
    <location>
        <begin position="1063"/>
        <end position="1085"/>
    </location>
</feature>
<evidence type="ECO:0000313" key="3">
    <source>
        <dbReference type="Proteomes" id="UP000295517"/>
    </source>
</evidence>
<proteinExistence type="predicted"/>
<organism evidence="2 3">
    <name type="scientific">Legionella israelensis</name>
    <dbReference type="NCBI Taxonomy" id="454"/>
    <lineage>
        <taxon>Bacteria</taxon>
        <taxon>Pseudomonadati</taxon>
        <taxon>Pseudomonadota</taxon>
        <taxon>Gammaproteobacteria</taxon>
        <taxon>Legionellales</taxon>
        <taxon>Legionellaceae</taxon>
        <taxon>Legionella</taxon>
    </lineage>
</organism>
<gene>
    <name evidence="2" type="ORF">E3983_03855</name>
</gene>
<dbReference type="RefSeq" id="WP_135059939.1">
    <property type="nucleotide sequence ID" value="NZ_CP038254.1"/>
</dbReference>
<sequence>MSKKWVLAMPSMDLLIYSLTRVEEIIAKLQHQYNAFDENEANARYTLLYVNASIWFYKLNPHLIPESEFDQLIESIEQLPHDHTLLNEMLSSLIFIHDLLNERQPDKERQQKIDKALQNISTDVFKEIHASSSSFTANYIYSNLAKPIQLIDSSLLHKENIMEVFTKAVEEKKRYKDDKLGDQLVDALTKLLELNNKISSEQQIELLEKWIVGYGLKQFTEKELSRILHALLNHSEDKESFVKDFLTAYLKSYDGFPRKSEGKNILLEGISLIFPLLDNSLPPKRFLQLLSEVGFDLKDPRASENDDAFGEYMFFMSFYKDSTEIEADSSYDNVTLRFVFKNKKLYYLFQLLGRNAVPDIQLFESKILRQLPIFTQSDLFSQYKHLENELVKFISLFIKVNENAPTHQQRNILLYFTKYHNTIKQIIKIMGAEGIRYMQNHLAGTVIHLERTLESMPILPNDLQQFLAIYFQQSHLSIKEHPEEIRAFITCITAIAALITVAKDPFYYEDESQYDKPQFYLDKSKEKTPKEFLFLLAEILLKEILNEKGADLNQEDITCIFKRIEPARFAQLAAASQRMANDEYRDVYLSLLRLDLTEGNVDNFLHNTEQEDPLGSSLARHNQKIRKKLEKKGISPKTALHYDKTYDFIILPGGNANLSQGNALVVLWTYLNQLKEEAQNDLASKKISNNKNRERLQAIIKYIEQLQKLILAESSSSTKVIAEGMAKPNAKALVKKIITNIHALAQHSAENSTSFHEFAQHTVDQTVLIDNLEQKKSTGSINKLNLHHFSVEQWPKEKLMTFFLGDEVGCCLATTNSQFQAMVQRRMDDALLFHVAVDKTTNRPAALIWLYLAETEDGKIVLVANFFEVNTKYAVNDMVRRGLLNGLLQFTQQYLQENPGIEAFYMNKLSYGWNIRDLDRYPVVDVNLVDKLGGPYIPGFEGEELGIDKNERLTLTDQKYYLVSLKQSQFHQLDLQVLAEDSESTLIEKNRILQKAILALSEKEMDLDKLKEAISTQYSLELAPFYHYPIVKDPRFAKDVDIALQSVSEKAESKEKVAIPAPMFFSQPPEKKKENSSEYNHKKVL</sequence>
<evidence type="ECO:0000313" key="2">
    <source>
        <dbReference type="EMBL" id="QBR83566.1"/>
    </source>
</evidence>
<feature type="compositionally biased region" description="Basic and acidic residues" evidence="1">
    <location>
        <begin position="1069"/>
        <end position="1085"/>
    </location>
</feature>
<evidence type="ECO:0000256" key="1">
    <source>
        <dbReference type="SAM" id="MobiDB-lite"/>
    </source>
</evidence>
<protein>
    <recommendedName>
        <fullName evidence="4">Dot/Icm T4SS effector</fullName>
    </recommendedName>
</protein>
<dbReference type="EMBL" id="CP038254">
    <property type="protein sequence ID" value="QBR83566.1"/>
    <property type="molecule type" value="Genomic_DNA"/>
</dbReference>